<protein>
    <recommendedName>
        <fullName evidence="3">Sulfotransferase</fullName>
    </recommendedName>
</protein>
<organism evidence="1 2">
    <name type="scientific">Oceanicoccus sagamiensis</name>
    <dbReference type="NCBI Taxonomy" id="716816"/>
    <lineage>
        <taxon>Bacteria</taxon>
        <taxon>Pseudomonadati</taxon>
        <taxon>Pseudomonadota</taxon>
        <taxon>Gammaproteobacteria</taxon>
        <taxon>Cellvibrionales</taxon>
        <taxon>Spongiibacteraceae</taxon>
        <taxon>Oceanicoccus</taxon>
    </lineage>
</organism>
<dbReference type="SUPFAM" id="SSF52540">
    <property type="entry name" value="P-loop containing nucleoside triphosphate hydrolases"/>
    <property type="match status" value="1"/>
</dbReference>
<dbReference type="GO" id="GO:0001517">
    <property type="term" value="F:N-acetylglucosamine 6-O-sulfotransferase activity"/>
    <property type="evidence" value="ECO:0007669"/>
    <property type="project" value="TreeGrafter"/>
</dbReference>
<dbReference type="Pfam" id="PF13469">
    <property type="entry name" value="Sulfotransfer_3"/>
    <property type="match status" value="1"/>
</dbReference>
<dbReference type="STRING" id="716816.BST96_08145"/>
<dbReference type="KEGG" id="osg:BST96_08145"/>
<dbReference type="OrthoDB" id="9804504at2"/>
<dbReference type="RefSeq" id="WP_085758225.1">
    <property type="nucleotide sequence ID" value="NZ_CP019343.1"/>
</dbReference>
<dbReference type="PANTHER" id="PTHR10704">
    <property type="entry name" value="CARBOHYDRATE SULFOTRANSFERASE"/>
    <property type="match status" value="1"/>
</dbReference>
<dbReference type="GO" id="GO:0006044">
    <property type="term" value="P:N-acetylglucosamine metabolic process"/>
    <property type="evidence" value="ECO:0007669"/>
    <property type="project" value="TreeGrafter"/>
</dbReference>
<dbReference type="PANTHER" id="PTHR10704:SF44">
    <property type="entry name" value="LD35051P-RELATED"/>
    <property type="match status" value="1"/>
</dbReference>
<reference evidence="1 2" key="1">
    <citation type="submission" date="2016-11" db="EMBL/GenBank/DDBJ databases">
        <title>Trade-off between light-utilization and light-protection in marine flavobacteria.</title>
        <authorList>
            <person name="Kumagai Y."/>
        </authorList>
    </citation>
    <scope>NUCLEOTIDE SEQUENCE [LARGE SCALE GENOMIC DNA]</scope>
    <source>
        <strain evidence="1 2">NBRC 107125</strain>
    </source>
</reference>
<accession>A0A1X9NDX8</accession>
<sequence>MIHDNLIFVNYQSRSGSTFLCRLLDEYDDIAVGIESGFPGFPFRVLPTLDDPILDEASLSAYLDELFDDVRFKEWGLDKNTTFKALSGKGYPLVFSDIFTYCFDKYFAGNTSSFRIHKSGFYTFCLDEVRKQFPQSKHIYIQRDPRGIFSSIKEADFLYDKKKGNIISFINGYKKRTRVINDNLGEKDFLLLRYEDLIDNQEKVITSVVDFIGLKNKSKSEDTSYFEKIPENQRHLHNNVKGRSSTKSLDKWSTRLSYSEQAAINTFLKKELSVFNYPTLKPQGFKPADSYNSIILWFHFYLSKLKTSTTKRSTP</sequence>
<evidence type="ECO:0000313" key="2">
    <source>
        <dbReference type="Proteomes" id="UP000193450"/>
    </source>
</evidence>
<dbReference type="GO" id="GO:0006790">
    <property type="term" value="P:sulfur compound metabolic process"/>
    <property type="evidence" value="ECO:0007669"/>
    <property type="project" value="TreeGrafter"/>
</dbReference>
<dbReference type="InterPro" id="IPR051135">
    <property type="entry name" value="Gal/GlcNAc/GalNAc_ST"/>
</dbReference>
<proteinExistence type="predicted"/>
<dbReference type="EMBL" id="CP019343">
    <property type="protein sequence ID" value="ARN74095.1"/>
    <property type="molecule type" value="Genomic_DNA"/>
</dbReference>
<evidence type="ECO:0000313" key="1">
    <source>
        <dbReference type="EMBL" id="ARN74095.1"/>
    </source>
</evidence>
<dbReference type="Gene3D" id="3.40.50.300">
    <property type="entry name" value="P-loop containing nucleotide triphosphate hydrolases"/>
    <property type="match status" value="1"/>
</dbReference>
<dbReference type="Proteomes" id="UP000193450">
    <property type="component" value="Chromosome"/>
</dbReference>
<gene>
    <name evidence="1" type="ORF">BST96_08145</name>
</gene>
<dbReference type="InterPro" id="IPR027417">
    <property type="entry name" value="P-loop_NTPase"/>
</dbReference>
<dbReference type="AlphaFoldDB" id="A0A1X9NDX8"/>
<name>A0A1X9NDX8_9GAMM</name>
<keyword evidence="2" id="KW-1185">Reference proteome</keyword>
<evidence type="ECO:0008006" key="3">
    <source>
        <dbReference type="Google" id="ProtNLM"/>
    </source>
</evidence>